<evidence type="ECO:0000313" key="1">
    <source>
        <dbReference type="EMBL" id="SVA14369.1"/>
    </source>
</evidence>
<gene>
    <name evidence="1" type="ORF">METZ01_LOCUS67223</name>
</gene>
<dbReference type="AlphaFoldDB" id="A0A381TF52"/>
<protein>
    <submittedName>
        <fullName evidence="1">Uncharacterized protein</fullName>
    </submittedName>
</protein>
<accession>A0A381TF52</accession>
<sequence length="83" mass="9851">MAKLREIFYFDKETLEPVDNNEYDPIDDESIVQRDDLRKTRLTLRQINKTRKAAELHQEEQEKELHFVRQMYGLQANADAAAV</sequence>
<proteinExistence type="predicted"/>
<reference evidence="1" key="1">
    <citation type="submission" date="2018-05" db="EMBL/GenBank/DDBJ databases">
        <authorList>
            <person name="Lanie J.A."/>
            <person name="Ng W.-L."/>
            <person name="Kazmierczak K.M."/>
            <person name="Andrzejewski T.M."/>
            <person name="Davidsen T.M."/>
            <person name="Wayne K.J."/>
            <person name="Tettelin H."/>
            <person name="Glass J.I."/>
            <person name="Rusch D."/>
            <person name="Podicherti R."/>
            <person name="Tsui H.-C.T."/>
            <person name="Winkler M.E."/>
        </authorList>
    </citation>
    <scope>NUCLEOTIDE SEQUENCE</scope>
</reference>
<name>A0A381TF52_9ZZZZ</name>
<dbReference type="EMBL" id="UINC01004443">
    <property type="protein sequence ID" value="SVA14369.1"/>
    <property type="molecule type" value="Genomic_DNA"/>
</dbReference>
<organism evidence="1">
    <name type="scientific">marine metagenome</name>
    <dbReference type="NCBI Taxonomy" id="408172"/>
    <lineage>
        <taxon>unclassified sequences</taxon>
        <taxon>metagenomes</taxon>
        <taxon>ecological metagenomes</taxon>
    </lineage>
</organism>